<dbReference type="RefSeq" id="WP_055273765.1">
    <property type="nucleotide sequence ID" value="NZ_JBBNGJ010000009.1"/>
</dbReference>
<evidence type="ECO:0000256" key="8">
    <source>
        <dbReference type="ARBA" id="ARBA00023288"/>
    </source>
</evidence>
<dbReference type="PANTHER" id="PTHR30570">
    <property type="entry name" value="PERIPLASMIC PHOSPHATE BINDING COMPONENT OF PHOSPHATE ABC TRANSPORTER"/>
    <property type="match status" value="1"/>
</dbReference>
<protein>
    <submittedName>
        <fullName evidence="10">Substrate-binding domain-containing protein</fullName>
    </submittedName>
</protein>
<proteinExistence type="inferred from homology"/>
<dbReference type="Pfam" id="PF12849">
    <property type="entry name" value="PBP_like_2"/>
    <property type="match status" value="2"/>
</dbReference>
<dbReference type="PANTHER" id="PTHR30570:SF1">
    <property type="entry name" value="PHOSPHATE-BINDING PROTEIN PSTS"/>
    <property type="match status" value="1"/>
</dbReference>
<comment type="subcellular location">
    <subcellularLocation>
        <location evidence="2">Cell membrane</location>
        <topology evidence="2">Lipid-anchor</topology>
    </subcellularLocation>
</comment>
<keyword evidence="8" id="KW-0449">Lipoprotein</keyword>
<evidence type="ECO:0000256" key="2">
    <source>
        <dbReference type="ARBA" id="ARBA00004193"/>
    </source>
</evidence>
<evidence type="ECO:0000256" key="7">
    <source>
        <dbReference type="ARBA" id="ARBA00023139"/>
    </source>
</evidence>
<dbReference type="InterPro" id="IPR050811">
    <property type="entry name" value="Phosphate_ABC_transporter"/>
</dbReference>
<evidence type="ECO:0000256" key="6">
    <source>
        <dbReference type="ARBA" id="ARBA00022729"/>
    </source>
</evidence>
<comment type="subunit">
    <text evidence="4">The complex is composed of two ATP-binding proteins (PstB), two transmembrane proteins (PstC and PstA) and a solute-binding protein (PstS).</text>
</comment>
<feature type="domain" description="PBP" evidence="9">
    <location>
        <begin position="189"/>
        <end position="300"/>
    </location>
</feature>
<evidence type="ECO:0000313" key="10">
    <source>
        <dbReference type="EMBL" id="MEQ2593477.1"/>
    </source>
</evidence>
<keyword evidence="5" id="KW-0592">Phosphate transport</keyword>
<keyword evidence="7" id="KW-0564">Palmitate</keyword>
<keyword evidence="11" id="KW-1185">Reference proteome</keyword>
<keyword evidence="6" id="KW-0732">Signal</keyword>
<evidence type="ECO:0000259" key="9">
    <source>
        <dbReference type="Pfam" id="PF12849"/>
    </source>
</evidence>
<comment type="similarity">
    <text evidence="3">Belongs to the PstS family.</text>
</comment>
<comment type="caution">
    <text evidence="10">The sequence shown here is derived from an EMBL/GenBank/DDBJ whole genome shotgun (WGS) entry which is preliminary data.</text>
</comment>
<gene>
    <name evidence="10" type="ORF">AAAU18_11210</name>
</gene>
<evidence type="ECO:0000256" key="5">
    <source>
        <dbReference type="ARBA" id="ARBA00022592"/>
    </source>
</evidence>
<name>A0ABV1ICW9_9FIRM</name>
<organism evidence="10 11">
    <name type="scientific">Coprococcus aceti</name>
    <dbReference type="NCBI Taxonomy" id="2981786"/>
    <lineage>
        <taxon>Bacteria</taxon>
        <taxon>Bacillati</taxon>
        <taxon>Bacillota</taxon>
        <taxon>Clostridia</taxon>
        <taxon>Lachnospirales</taxon>
        <taxon>Lachnospiraceae</taxon>
        <taxon>Coprococcus</taxon>
    </lineage>
</organism>
<reference evidence="10 11" key="1">
    <citation type="submission" date="2024-04" db="EMBL/GenBank/DDBJ databases">
        <title>Human intestinal bacterial collection.</title>
        <authorList>
            <person name="Pauvert C."/>
            <person name="Hitch T.C.A."/>
            <person name="Clavel T."/>
        </authorList>
    </citation>
    <scope>NUCLEOTIDE SEQUENCE [LARGE SCALE GENOMIC DNA]</scope>
    <source>
        <strain evidence="10 11">CLA-AA-H181</strain>
    </source>
</reference>
<dbReference type="SUPFAM" id="SSF53850">
    <property type="entry name" value="Periplasmic binding protein-like II"/>
    <property type="match status" value="2"/>
</dbReference>
<dbReference type="Proteomes" id="UP001494672">
    <property type="component" value="Unassembled WGS sequence"/>
</dbReference>
<keyword evidence="5" id="KW-0813">Transport</keyword>
<evidence type="ECO:0000256" key="4">
    <source>
        <dbReference type="ARBA" id="ARBA00011529"/>
    </source>
</evidence>
<evidence type="ECO:0000256" key="3">
    <source>
        <dbReference type="ARBA" id="ARBA00008725"/>
    </source>
</evidence>
<feature type="domain" description="PBP" evidence="9">
    <location>
        <begin position="58"/>
        <end position="167"/>
    </location>
</feature>
<sequence>MTKYKCERTYIDRHIDRNCKRAGYWKMVGRFLAMAALGSLLLTGCGTKVDVPDMSSMGTINVVSREEGSGTKTEFDNLVDTDATGTNTVADSTDNVISQVASDKNAIGYIAYSAENNSGVKVLDVDGTAPDTASVEKDKYSLCRDYILVYSGELSAVAKDFMAYVKSAGQAVVADYCVPVKKSETFLSDKSGGTVEIHGSTSAAPIVSKLAEEYMKINQAAKIVVTESDSTQGLNDALQGRCDLGMSSRSLQPYESELLTSYVFGRDAIAVIVNSENPLSDISVDMLKKIYDKKYTEWGDLK</sequence>
<dbReference type="EMBL" id="JBBNGJ010000009">
    <property type="protein sequence ID" value="MEQ2593477.1"/>
    <property type="molecule type" value="Genomic_DNA"/>
</dbReference>
<accession>A0ABV1ICW9</accession>
<dbReference type="Gene3D" id="3.40.190.10">
    <property type="entry name" value="Periplasmic binding protein-like II"/>
    <property type="match status" value="4"/>
</dbReference>
<dbReference type="InterPro" id="IPR024370">
    <property type="entry name" value="PBP_domain"/>
</dbReference>
<evidence type="ECO:0000256" key="1">
    <source>
        <dbReference type="ARBA" id="ARBA00002841"/>
    </source>
</evidence>
<evidence type="ECO:0000313" key="11">
    <source>
        <dbReference type="Proteomes" id="UP001494672"/>
    </source>
</evidence>
<comment type="function">
    <text evidence="1">Part of the ABC transporter complex PstSACB involved in phosphate import.</text>
</comment>